<dbReference type="AlphaFoldDB" id="A0A8T1SAW9"/>
<accession>A0A8T1SAW9</accession>
<gene>
    <name evidence="1" type="ORF">G0U57_012957</name>
</gene>
<organism evidence="1 2">
    <name type="scientific">Chelydra serpentina</name>
    <name type="common">Snapping turtle</name>
    <name type="synonym">Testudo serpentina</name>
    <dbReference type="NCBI Taxonomy" id="8475"/>
    <lineage>
        <taxon>Eukaryota</taxon>
        <taxon>Metazoa</taxon>
        <taxon>Chordata</taxon>
        <taxon>Craniata</taxon>
        <taxon>Vertebrata</taxon>
        <taxon>Euteleostomi</taxon>
        <taxon>Archelosauria</taxon>
        <taxon>Testudinata</taxon>
        <taxon>Testudines</taxon>
        <taxon>Cryptodira</taxon>
        <taxon>Durocryptodira</taxon>
        <taxon>Americhelydia</taxon>
        <taxon>Chelydroidea</taxon>
        <taxon>Chelydridae</taxon>
        <taxon>Chelydra</taxon>
    </lineage>
</organism>
<reference evidence="1 2" key="1">
    <citation type="journal article" date="2020" name="G3 (Bethesda)">
        <title>Draft Genome of the Common Snapping Turtle, Chelydra serpentina, a Model for Phenotypic Plasticity in Reptiles.</title>
        <authorList>
            <person name="Das D."/>
            <person name="Singh S.K."/>
            <person name="Bierstedt J."/>
            <person name="Erickson A."/>
            <person name="Galli G.L.J."/>
            <person name="Crossley D.A. 2nd"/>
            <person name="Rhen T."/>
        </authorList>
    </citation>
    <scope>NUCLEOTIDE SEQUENCE [LARGE SCALE GENOMIC DNA]</scope>
    <source>
        <strain evidence="1">KW</strain>
    </source>
</reference>
<dbReference type="EMBL" id="JAHGAV010000350">
    <property type="protein sequence ID" value="KAG6926030.1"/>
    <property type="molecule type" value="Genomic_DNA"/>
</dbReference>
<dbReference type="Proteomes" id="UP000765507">
    <property type="component" value="Unassembled WGS sequence"/>
</dbReference>
<keyword evidence="2" id="KW-1185">Reference proteome</keyword>
<proteinExistence type="predicted"/>
<comment type="caution">
    <text evidence="1">The sequence shown here is derived from an EMBL/GenBank/DDBJ whole genome shotgun (WGS) entry which is preliminary data.</text>
</comment>
<name>A0A8T1SAW9_CHESE</name>
<protein>
    <submittedName>
        <fullName evidence="1">Uncharacterized protein</fullName>
    </submittedName>
</protein>
<sequence length="100" mass="11877">MRDLQHWLAISYRPGLNNMHHKLEIPQQVITSLMRWTNPQHVMKGVLFNFPLPLVILTSDAFTLVWGAHFNKRYYLTYLVSNNLLGLISHQNKRIYILIY</sequence>
<evidence type="ECO:0000313" key="1">
    <source>
        <dbReference type="EMBL" id="KAG6926030.1"/>
    </source>
</evidence>
<evidence type="ECO:0000313" key="2">
    <source>
        <dbReference type="Proteomes" id="UP000765507"/>
    </source>
</evidence>